<dbReference type="SUPFAM" id="SSF50729">
    <property type="entry name" value="PH domain-like"/>
    <property type="match status" value="1"/>
</dbReference>
<keyword evidence="2" id="KW-0539">Nucleus</keyword>
<dbReference type="Proteomes" id="UP000014480">
    <property type="component" value="Unassembled WGS sequence"/>
</dbReference>
<keyword evidence="5" id="KW-1185">Reference proteome</keyword>
<dbReference type="PROSITE" id="PS50196">
    <property type="entry name" value="RANBD1"/>
    <property type="match status" value="1"/>
</dbReference>
<dbReference type="SMART" id="SM00160">
    <property type="entry name" value="RanBD"/>
    <property type="match status" value="1"/>
</dbReference>
<organism evidence="4 5">
    <name type="scientific">Colletotrichum orbiculare (strain 104-T / ATCC 96160 / CBS 514.97 / LARS 414 / MAFF 240422)</name>
    <name type="common">Cucumber anthracnose fungus</name>
    <name type="synonym">Colletotrichum lagenarium</name>
    <dbReference type="NCBI Taxonomy" id="1213857"/>
    <lineage>
        <taxon>Eukaryota</taxon>
        <taxon>Fungi</taxon>
        <taxon>Dikarya</taxon>
        <taxon>Ascomycota</taxon>
        <taxon>Pezizomycotina</taxon>
        <taxon>Sordariomycetes</taxon>
        <taxon>Hypocreomycetidae</taxon>
        <taxon>Glomerellales</taxon>
        <taxon>Glomerellaceae</taxon>
        <taxon>Colletotrichum</taxon>
        <taxon>Colletotrichum orbiculare species complex</taxon>
    </lineage>
</organism>
<feature type="compositionally biased region" description="Basic and acidic residues" evidence="3">
    <location>
        <begin position="92"/>
        <end position="111"/>
    </location>
</feature>
<dbReference type="AlphaFoldDB" id="N4VP86"/>
<dbReference type="InterPro" id="IPR000156">
    <property type="entry name" value="Ran_bind_dom"/>
</dbReference>
<dbReference type="eggNOG" id="KOG0866">
    <property type="taxonomic scope" value="Eukaryota"/>
</dbReference>
<dbReference type="PANTHER" id="PTHR23138:SF142">
    <property type="entry name" value="RAN-BINDING PROTEIN 3B-RELATED"/>
    <property type="match status" value="1"/>
</dbReference>
<evidence type="ECO:0000313" key="5">
    <source>
        <dbReference type="Proteomes" id="UP000014480"/>
    </source>
</evidence>
<dbReference type="GO" id="GO:0005634">
    <property type="term" value="C:nucleus"/>
    <property type="evidence" value="ECO:0007669"/>
    <property type="project" value="UniProtKB-SubCell"/>
</dbReference>
<accession>N4VP86</accession>
<feature type="region of interest" description="Disordered" evidence="3">
    <location>
        <begin position="1"/>
        <end position="133"/>
    </location>
</feature>
<protein>
    <submittedName>
        <fullName evidence="4">Nucleoporin NUP56</fullName>
    </submittedName>
</protein>
<name>N4VP86_COLOR</name>
<feature type="compositionally biased region" description="Polar residues" evidence="3">
    <location>
        <begin position="115"/>
        <end position="124"/>
    </location>
</feature>
<dbReference type="PANTHER" id="PTHR23138">
    <property type="entry name" value="RAN BINDING PROTEIN"/>
    <property type="match status" value="1"/>
</dbReference>
<evidence type="ECO:0000313" key="4">
    <source>
        <dbReference type="EMBL" id="TDZ22612.1"/>
    </source>
</evidence>
<feature type="compositionally biased region" description="Basic and acidic residues" evidence="3">
    <location>
        <begin position="24"/>
        <end position="41"/>
    </location>
</feature>
<dbReference type="STRING" id="1213857.N4VP86"/>
<dbReference type="Gene3D" id="2.30.29.30">
    <property type="entry name" value="Pleckstrin-homology domain (PH domain)/Phosphotyrosine-binding domain (PTB)"/>
    <property type="match status" value="1"/>
</dbReference>
<proteinExistence type="predicted"/>
<evidence type="ECO:0000256" key="1">
    <source>
        <dbReference type="ARBA" id="ARBA00004123"/>
    </source>
</evidence>
<dbReference type="InterPro" id="IPR011993">
    <property type="entry name" value="PH-like_dom_sf"/>
</dbReference>
<feature type="compositionally biased region" description="Basic and acidic residues" evidence="3">
    <location>
        <begin position="299"/>
        <end position="319"/>
    </location>
</feature>
<reference evidence="5" key="1">
    <citation type="journal article" date="2013" name="New Phytol.">
        <title>Comparative genomic and transcriptomic analyses reveal the hemibiotrophic stage shift of Colletotrichum fungi.</title>
        <authorList>
            <person name="Gan P."/>
            <person name="Ikeda K."/>
            <person name="Irieda H."/>
            <person name="Narusaka M."/>
            <person name="O'Connell R.J."/>
            <person name="Narusaka Y."/>
            <person name="Takano Y."/>
            <person name="Kubo Y."/>
            <person name="Shirasu K."/>
        </authorList>
    </citation>
    <scope>NUCLEOTIDE SEQUENCE [LARGE SCALE GENOMIC DNA]</scope>
    <source>
        <strain evidence="5">104-T / ATCC 96160 / CBS 514.97 / LARS 414 / MAFF 240422</strain>
    </source>
</reference>
<comment type="caution">
    <text evidence="4">The sequence shown here is derived from an EMBL/GenBank/DDBJ whole genome shotgun (WGS) entry which is preliminary data.</text>
</comment>
<feature type="region of interest" description="Disordered" evidence="3">
    <location>
        <begin position="260"/>
        <end position="319"/>
    </location>
</feature>
<reference evidence="5" key="2">
    <citation type="journal article" date="2019" name="Mol. Plant Microbe Interact.">
        <title>Genome sequence resources for four phytopathogenic fungi from the Colletotrichum orbiculare species complex.</title>
        <authorList>
            <person name="Gan P."/>
            <person name="Tsushima A."/>
            <person name="Narusaka M."/>
            <person name="Narusaka Y."/>
            <person name="Takano Y."/>
            <person name="Kubo Y."/>
            <person name="Shirasu K."/>
        </authorList>
    </citation>
    <scope>GENOME REANNOTATION</scope>
    <source>
        <strain evidence="5">104-T / ATCC 96160 / CBS 514.97 / LARS 414 / MAFF 240422</strain>
    </source>
</reference>
<gene>
    <name evidence="4" type="primary">NUP56</name>
    <name evidence="4" type="ORF">Cob_v004664</name>
</gene>
<evidence type="ECO:0000256" key="2">
    <source>
        <dbReference type="ARBA" id="ARBA00023242"/>
    </source>
</evidence>
<sequence length="484" mass="51080">MADDLQAGSPRFDPVDVKEDDETAAARKELKYTAISEKKNADGATTPRSLTREGVSQPVFSPKQKQKRAHDQLDKDENADETDNKSVSSSDSAKDRALRLEPEKKRHRDEVTAAVDNTTESGNINLRCESPVAAPSETNMATAIATSKDEKQGTSASAFASSGFAKLASSNASPFGSLGASGKSSVFGISASAATSFGTLSPSKPAPSAALPTLSFGGAGAASSPFAGVKLASANGFGSTFSGGFASALSGKPLTSFGKVGESSFKSEKPAKPFGAPESDVDENSREEADGEDGSASESADREEKVESDREDTKAVDDRKRTKLQKITVDDGEAGETTIIQVRAKMFYLEKEVGWKERGSGMLKINVPEACVTFDDAGVPIPRTFDASGLDEGKHGVEATSNKGHKVARLIMRQDQTHRILLNTVILPAMDFQEKASLKSVGVMFTAFEGEDAKPVSVHMRMSAVSAKSFLNDVGAIQRELSSS</sequence>
<dbReference type="HOGENOM" id="CLU_044364_0_0_1"/>
<dbReference type="InterPro" id="IPR045255">
    <property type="entry name" value="RanBP1-like"/>
</dbReference>
<evidence type="ECO:0000256" key="3">
    <source>
        <dbReference type="SAM" id="MobiDB-lite"/>
    </source>
</evidence>
<dbReference type="EMBL" id="AMCV02000010">
    <property type="protein sequence ID" value="TDZ22612.1"/>
    <property type="molecule type" value="Genomic_DNA"/>
</dbReference>
<dbReference type="OrthoDB" id="185618at2759"/>
<comment type="subcellular location">
    <subcellularLocation>
        <location evidence="1">Nucleus</location>
    </subcellularLocation>
</comment>